<feature type="compositionally biased region" description="Basic and acidic residues" evidence="7">
    <location>
        <begin position="214"/>
        <end position="226"/>
    </location>
</feature>
<keyword evidence="12" id="KW-1185">Reference proteome</keyword>
<feature type="region of interest" description="Disordered" evidence="7">
    <location>
        <begin position="1"/>
        <end position="70"/>
    </location>
</feature>
<dbReference type="Gene3D" id="3.30.40.10">
    <property type="entry name" value="Zinc/RING finger domain, C3HC4 (zinc finger)"/>
    <property type="match status" value="1"/>
</dbReference>
<organism evidence="11">
    <name type="scientific">Eremomyces bilateralis CBS 781.70</name>
    <dbReference type="NCBI Taxonomy" id="1392243"/>
    <lineage>
        <taxon>Eukaryota</taxon>
        <taxon>Fungi</taxon>
        <taxon>Dikarya</taxon>
        <taxon>Ascomycota</taxon>
        <taxon>Pezizomycotina</taxon>
        <taxon>Dothideomycetes</taxon>
        <taxon>Dothideomycetes incertae sedis</taxon>
        <taxon>Eremomycetales</taxon>
        <taxon>Eremomycetaceae</taxon>
        <taxon>Eremomyces</taxon>
    </lineage>
</organism>
<comment type="similarity">
    <text evidence="1">Belongs to the JHDM3 histone demethylase family.</text>
</comment>
<comment type="catalytic activity">
    <reaction evidence="6">
        <text>N(6),N(6),N(6)-trimethyl-L-lysyl(9)-[histone H3] + 2 2-oxoglutarate + 2 O2 = N(6)-methyl-L-lysyl(9)-[histone H3] + 2 formaldehyde + 2 succinate + 2 CO2</text>
        <dbReference type="Rhea" id="RHEA:60200"/>
        <dbReference type="Rhea" id="RHEA-COMP:15538"/>
        <dbReference type="Rhea" id="RHEA-COMP:15542"/>
        <dbReference type="ChEBI" id="CHEBI:15379"/>
        <dbReference type="ChEBI" id="CHEBI:16526"/>
        <dbReference type="ChEBI" id="CHEBI:16810"/>
        <dbReference type="ChEBI" id="CHEBI:16842"/>
        <dbReference type="ChEBI" id="CHEBI:30031"/>
        <dbReference type="ChEBI" id="CHEBI:61929"/>
        <dbReference type="ChEBI" id="CHEBI:61961"/>
        <dbReference type="EC" id="1.14.11.66"/>
    </reaction>
</comment>
<dbReference type="RefSeq" id="XP_033531721.1">
    <property type="nucleotide sequence ID" value="XM_033681456.1"/>
</dbReference>
<dbReference type="InterPro" id="IPR003347">
    <property type="entry name" value="JmjC_dom"/>
</dbReference>
<dbReference type="GeneID" id="54422026"/>
<evidence type="ECO:0000256" key="5">
    <source>
        <dbReference type="ARBA" id="ARBA00022833"/>
    </source>
</evidence>
<feature type="region of interest" description="Disordered" evidence="7">
    <location>
        <begin position="162"/>
        <end position="290"/>
    </location>
</feature>
<feature type="compositionally biased region" description="Pro residues" evidence="7">
    <location>
        <begin position="982"/>
        <end position="996"/>
    </location>
</feature>
<dbReference type="InterPro" id="IPR055500">
    <property type="entry name" value="DUF7072"/>
</dbReference>
<accession>A0A6G1FWM9</accession>
<protein>
    <recommendedName>
        <fullName evidence="2">[histone H3]-trimethyl-L-lysine(9) demethylase</fullName>
        <ecNumber evidence="2">1.14.11.66</ecNumber>
    </recommendedName>
</protein>
<reference evidence="13" key="2">
    <citation type="submission" date="2020-04" db="EMBL/GenBank/DDBJ databases">
        <authorList>
            <consortium name="NCBI Genome Project"/>
        </authorList>
    </citation>
    <scope>NUCLEOTIDE SEQUENCE</scope>
    <source>
        <strain evidence="13">CBS 781.70</strain>
    </source>
</reference>
<dbReference type="InterPro" id="IPR001965">
    <property type="entry name" value="Znf_PHD"/>
</dbReference>
<feature type="compositionally biased region" description="Acidic residues" evidence="7">
    <location>
        <begin position="544"/>
        <end position="555"/>
    </location>
</feature>
<evidence type="ECO:0000256" key="4">
    <source>
        <dbReference type="ARBA" id="ARBA00022771"/>
    </source>
</evidence>
<feature type="compositionally biased region" description="Polar residues" evidence="7">
    <location>
        <begin position="1276"/>
        <end position="1291"/>
    </location>
</feature>
<dbReference type="CDD" id="cd15571">
    <property type="entry name" value="ePHD"/>
    <property type="match status" value="1"/>
</dbReference>
<evidence type="ECO:0000256" key="3">
    <source>
        <dbReference type="ARBA" id="ARBA00022723"/>
    </source>
</evidence>
<keyword evidence="5" id="KW-0862">Zinc</keyword>
<dbReference type="PANTHER" id="PTHR10694:SF7">
    <property type="entry name" value="[HISTONE H3]-TRIMETHYL-L-LYSINE(9) DEMETHYLASE"/>
    <property type="match status" value="1"/>
</dbReference>
<feature type="compositionally biased region" description="Polar residues" evidence="7">
    <location>
        <begin position="1361"/>
        <end position="1384"/>
    </location>
</feature>
<feature type="domain" description="JmjN" evidence="8">
    <location>
        <begin position="77"/>
        <end position="118"/>
    </location>
</feature>
<keyword evidence="4" id="KW-0863">Zinc-finger</keyword>
<feature type="compositionally biased region" description="Polar residues" evidence="7">
    <location>
        <begin position="1334"/>
        <end position="1344"/>
    </location>
</feature>
<feature type="region of interest" description="Disordered" evidence="7">
    <location>
        <begin position="539"/>
        <end position="575"/>
    </location>
</feature>
<evidence type="ECO:0000256" key="1">
    <source>
        <dbReference type="ARBA" id="ARBA00009711"/>
    </source>
</evidence>
<evidence type="ECO:0000313" key="11">
    <source>
        <dbReference type="EMBL" id="KAF1810090.1"/>
    </source>
</evidence>
<reference evidence="13" key="3">
    <citation type="submission" date="2025-04" db="UniProtKB">
        <authorList>
            <consortium name="RefSeq"/>
        </authorList>
    </citation>
    <scope>IDENTIFICATION</scope>
    <source>
        <strain evidence="13">CBS 781.70</strain>
    </source>
</reference>
<feature type="compositionally biased region" description="Low complexity" evidence="7">
    <location>
        <begin position="1015"/>
        <end position="1036"/>
    </location>
</feature>
<evidence type="ECO:0000256" key="2">
    <source>
        <dbReference type="ARBA" id="ARBA00012900"/>
    </source>
</evidence>
<evidence type="ECO:0000313" key="13">
    <source>
        <dbReference type="RefSeq" id="XP_033531721.1"/>
    </source>
</evidence>
<dbReference type="SUPFAM" id="SSF51197">
    <property type="entry name" value="Clavaminate synthase-like"/>
    <property type="match status" value="1"/>
</dbReference>
<feature type="compositionally biased region" description="Low complexity" evidence="7">
    <location>
        <begin position="1456"/>
        <end position="1501"/>
    </location>
</feature>
<feature type="compositionally biased region" description="Polar residues" evidence="7">
    <location>
        <begin position="1145"/>
        <end position="1158"/>
    </location>
</feature>
<feature type="compositionally biased region" description="Basic and acidic residues" evidence="7">
    <location>
        <begin position="1563"/>
        <end position="1580"/>
    </location>
</feature>
<dbReference type="GO" id="GO:0005634">
    <property type="term" value="C:nucleus"/>
    <property type="evidence" value="ECO:0007669"/>
    <property type="project" value="TreeGrafter"/>
</dbReference>
<dbReference type="InterPro" id="IPR013083">
    <property type="entry name" value="Znf_RING/FYVE/PHD"/>
</dbReference>
<feature type="compositionally biased region" description="Polar residues" evidence="7">
    <location>
        <begin position="1235"/>
        <end position="1259"/>
    </location>
</feature>
<dbReference type="PROSITE" id="PS51183">
    <property type="entry name" value="JMJN"/>
    <property type="match status" value="1"/>
</dbReference>
<dbReference type="InterPro" id="IPR034732">
    <property type="entry name" value="EPHD"/>
</dbReference>
<reference evidence="11 13" key="1">
    <citation type="submission" date="2020-01" db="EMBL/GenBank/DDBJ databases">
        <authorList>
            <consortium name="DOE Joint Genome Institute"/>
            <person name="Haridas S."/>
            <person name="Albert R."/>
            <person name="Binder M."/>
            <person name="Bloem J."/>
            <person name="Labutti K."/>
            <person name="Salamov A."/>
            <person name="Andreopoulos B."/>
            <person name="Baker S.E."/>
            <person name="Barry K."/>
            <person name="Bills G."/>
            <person name="Bluhm B.H."/>
            <person name="Cannon C."/>
            <person name="Castanera R."/>
            <person name="Culley D.E."/>
            <person name="Daum C."/>
            <person name="Ezra D."/>
            <person name="Gonzalez J.B."/>
            <person name="Henrissat B."/>
            <person name="Kuo A."/>
            <person name="Liang C."/>
            <person name="Lipzen A."/>
            <person name="Lutzoni F."/>
            <person name="Magnuson J."/>
            <person name="Mondo S."/>
            <person name="Nolan M."/>
            <person name="Ohm R."/>
            <person name="Pangilinan J."/>
            <person name="Park H.-J."/>
            <person name="Ramirez L."/>
            <person name="Alfaro M."/>
            <person name="Sun H."/>
            <person name="Tritt A."/>
            <person name="Yoshinaga Y."/>
            <person name="Zwiers L.-H."/>
            <person name="Turgeon B.G."/>
            <person name="Goodwin S.B."/>
            <person name="Spatafora J.W."/>
            <person name="Crous P.W."/>
            <person name="Grigoriev I.V."/>
        </authorList>
    </citation>
    <scope>NUCLEOTIDE SEQUENCE</scope>
    <source>
        <strain evidence="11 13">CBS 781.70</strain>
    </source>
</reference>
<dbReference type="PANTHER" id="PTHR10694">
    <property type="entry name" value="LYSINE-SPECIFIC DEMETHYLASE"/>
    <property type="match status" value="1"/>
</dbReference>
<dbReference type="GO" id="GO:0140684">
    <property type="term" value="F:histone H3K9me2/H3K9me3 demethylase activity"/>
    <property type="evidence" value="ECO:0007669"/>
    <property type="project" value="UniProtKB-EC"/>
</dbReference>
<dbReference type="GO" id="GO:0010468">
    <property type="term" value="P:regulation of gene expression"/>
    <property type="evidence" value="ECO:0007669"/>
    <property type="project" value="TreeGrafter"/>
</dbReference>
<dbReference type="InterPro" id="IPR003349">
    <property type="entry name" value="JmjN"/>
</dbReference>
<name>A0A6G1FWM9_9PEZI</name>
<evidence type="ECO:0000313" key="12">
    <source>
        <dbReference type="Proteomes" id="UP000504638"/>
    </source>
</evidence>
<dbReference type="GO" id="GO:0008270">
    <property type="term" value="F:zinc ion binding"/>
    <property type="evidence" value="ECO:0007669"/>
    <property type="project" value="UniProtKB-KW"/>
</dbReference>
<dbReference type="EC" id="1.14.11.66" evidence="2"/>
<feature type="compositionally biased region" description="Polar residues" evidence="7">
    <location>
        <begin position="1098"/>
        <end position="1112"/>
    </location>
</feature>
<feature type="compositionally biased region" description="Basic and acidic residues" evidence="7">
    <location>
        <begin position="1593"/>
        <end position="1605"/>
    </location>
</feature>
<evidence type="ECO:0000259" key="9">
    <source>
        <dbReference type="PROSITE" id="PS51184"/>
    </source>
</evidence>
<dbReference type="PROSITE" id="PS51805">
    <property type="entry name" value="EPHD"/>
    <property type="match status" value="1"/>
</dbReference>
<dbReference type="FunFam" id="2.60.120.650:FF:000024">
    <property type="entry name" value="Putative jumonji family transcription factor"/>
    <property type="match status" value="1"/>
</dbReference>
<dbReference type="Gene3D" id="2.60.120.650">
    <property type="entry name" value="Cupin"/>
    <property type="match status" value="2"/>
</dbReference>
<feature type="compositionally biased region" description="Basic and acidic residues" evidence="7">
    <location>
        <begin position="260"/>
        <end position="277"/>
    </location>
</feature>
<gene>
    <name evidence="11 13" type="ORF">P152DRAFT_475936</name>
</gene>
<feature type="region of interest" description="Disordered" evidence="7">
    <location>
        <begin position="1078"/>
        <end position="1384"/>
    </location>
</feature>
<dbReference type="OrthoDB" id="9547406at2759"/>
<feature type="region of interest" description="Disordered" evidence="7">
    <location>
        <begin position="976"/>
        <end position="1052"/>
    </location>
</feature>
<dbReference type="EMBL" id="ML975168">
    <property type="protein sequence ID" value="KAF1810090.1"/>
    <property type="molecule type" value="Genomic_DNA"/>
</dbReference>
<sequence length="1619" mass="176359">MESAVVADAPPNEPIHDGGQADPPQQPKAALTPPTSEDQDHEKRDDASSILSDIDMENEEDDIGEIEPDHYYEGGKIPVFKPTMDQFRSFSKFVEKVDKYGMKSGIVKVIPPPEWRESLPSLEEKIKAIRVKNPITQEFAGTHGTYTQANIEKQRSYNLPQWKSLCEETSHQPPARRGERRRQAEVAPKPKPRRLSPLPNGEKRRPGRPRKRPLPKEPPKEEKDTEQPATEGASSPVPPTPMSPPGPKVTETDTTSAKHVKIETPTEAARVKKEPTPKPRGRQPKTKSISSRRMFNRQDAAQIIDEESFNNFDYHLANVDEFTKERCEELEEVYWKTLNYGTPMYGADMPGSLFDDTVASWNVAKLDNLLDVLGTKVPGVNTTYLYLGQWKATFAWHLEDVDLYSINYIHFGAPKQWYSISQCDARRFEAAMKSIWPQDAKNCNQFLRHKTYLISPEKLKSQFNITVNKLVHREGEFVITYPYGYHSGFNIGYNCAESVNFATESWLDFGRIAKKCDCEADSVWIDIAEIERKLRGEPTPEYYTDYEDDDMDDVPQDLPSPPASTVGKAKGKPGRKRKADVLVAKDAEARKAKRIKIKIKKPTKEPCVLCPNDVAYDVLLPTDTGQQAHRLCGLYTPETFLSEQNGVEKVFNIAGIGKDRLELRCNFCRSRRGACFQCSSKKCTRAYHATCAAAAGVQVDSGPMPTFDTDGTEYFYEGYDFRCRYHRVRRGKTITLEHLENNKLVHDYAKKLRPNDVVQAQLFGADVFGGTVLENRPAESSCLISLLPSGDSVEVEWKYLLVLAPSDSLRPKPSANAVQLPDHLSSSNAALDPSNRKDGVPTIDTPFHDPNAPQKWAEFVACDQDSAGRPLCNPAQTKVDLAKPEQLWFYLGKTSTEARAQFTHDLRIRTHNTKSNFLDLVRPARTSSVVPSIPRYSLSPHLYTNQNATSAGTTVAGKPYTYKPKVPIASLPWPVQRALQPSPSPAAQPQPQPYSQPPSVSQPHPQSRPPPPNYPQQSSHQPQIASSHPRTPSHPSHPLPGRAGVAGTPTSPFVTGAQLAGSADAQLRYYQQLQATKMVDTGGPRGGSSQPSGVQRGAMQSTRPHGGTNTATAVPKPGVQAGQTRQAQYLNHGGNAATPVVNPPRQGSGTPAVVTTLTRAKASPMAEVKIKQEPGQTESVTSIASVPTGGNSHLAPSTTMQMGSGGVTSRSPQPTVSEQISEYLTAVDKPITGLASASPQPQSKANDSATRSQPTSVSRGTPAADSHGTEPFVRSPTFSGLSFQSPSSLHQSDFPLNHATPSPPEFPSLTNPAPSEFPLNRPTPAPTDFPFTHPSRTPSESATINPAALTATPGDLIDPSLFTSSPTTAPHNYLPQQPHQQGSSPFTFGGVVGALDARRSSINLPTRPTGSRLPPLSHVRSISVGQKPVMQPPMTLGRSDAFTIGQSQRFPRPVPSSASAPGTTSAIGSSTSSGSSTPHTSSTPRSTSVAHFGAGSNPGLSGLSGTGPGTAGWDRGPASARYDNRAFNPPPYEEAERLFARSPSTGRTPVRLSPVVGTTTPGREPESKETKGKEKVDGGDGKGVMTFGPLMMGRKEKEKDGEEGYARPSYSPIRRGVDG</sequence>
<dbReference type="PROSITE" id="PS51184">
    <property type="entry name" value="JMJC"/>
    <property type="match status" value="1"/>
</dbReference>
<dbReference type="SMART" id="SM00545">
    <property type="entry name" value="JmjN"/>
    <property type="match status" value="1"/>
</dbReference>
<dbReference type="GO" id="GO:0051864">
    <property type="term" value="F:histone H3K36 demethylase activity"/>
    <property type="evidence" value="ECO:0007669"/>
    <property type="project" value="TreeGrafter"/>
</dbReference>
<evidence type="ECO:0000259" key="8">
    <source>
        <dbReference type="PROSITE" id="PS51183"/>
    </source>
</evidence>
<feature type="region of interest" description="Disordered" evidence="7">
    <location>
        <begin position="1447"/>
        <end position="1619"/>
    </location>
</feature>
<feature type="domain" description="JmjC" evidence="9">
    <location>
        <begin position="355"/>
        <end position="518"/>
    </location>
</feature>
<feature type="domain" description="PHD-type" evidence="10">
    <location>
        <begin position="604"/>
        <end position="727"/>
    </location>
</feature>
<dbReference type="Pfam" id="PF02373">
    <property type="entry name" value="JmjC"/>
    <property type="match status" value="1"/>
</dbReference>
<dbReference type="SMART" id="SM00558">
    <property type="entry name" value="JmjC"/>
    <property type="match status" value="1"/>
</dbReference>
<keyword evidence="3" id="KW-0479">Metal-binding</keyword>
<evidence type="ECO:0000256" key="7">
    <source>
        <dbReference type="SAM" id="MobiDB-lite"/>
    </source>
</evidence>
<dbReference type="GO" id="GO:0000785">
    <property type="term" value="C:chromatin"/>
    <property type="evidence" value="ECO:0007669"/>
    <property type="project" value="TreeGrafter"/>
</dbReference>
<feature type="region of interest" description="Disordered" evidence="7">
    <location>
        <begin position="812"/>
        <end position="849"/>
    </location>
</feature>
<dbReference type="Proteomes" id="UP000504638">
    <property type="component" value="Unplaced"/>
</dbReference>
<dbReference type="SMART" id="SM00249">
    <property type="entry name" value="PHD"/>
    <property type="match status" value="1"/>
</dbReference>
<evidence type="ECO:0000259" key="10">
    <source>
        <dbReference type="PROSITE" id="PS51805"/>
    </source>
</evidence>
<feature type="compositionally biased region" description="Polar residues" evidence="7">
    <location>
        <begin position="1174"/>
        <end position="1222"/>
    </location>
</feature>
<dbReference type="Pfam" id="PF13832">
    <property type="entry name" value="zf-HC5HC2H_2"/>
    <property type="match status" value="1"/>
</dbReference>
<feature type="compositionally biased region" description="Low complexity" evidence="7">
    <location>
        <begin position="1087"/>
        <end position="1097"/>
    </location>
</feature>
<feature type="compositionally biased region" description="Pro residues" evidence="7">
    <location>
        <begin position="236"/>
        <end position="247"/>
    </location>
</feature>
<proteinExistence type="inferred from homology"/>
<dbReference type="Pfam" id="PF02375">
    <property type="entry name" value="JmjN"/>
    <property type="match status" value="1"/>
</dbReference>
<feature type="compositionally biased region" description="Basic and acidic residues" evidence="7">
    <location>
        <begin position="38"/>
        <end position="47"/>
    </location>
</feature>
<dbReference type="Pfam" id="PF23258">
    <property type="entry name" value="DUF7072"/>
    <property type="match status" value="1"/>
</dbReference>
<feature type="compositionally biased region" description="Acidic residues" evidence="7">
    <location>
        <begin position="54"/>
        <end position="66"/>
    </location>
</feature>
<evidence type="ECO:0000256" key="6">
    <source>
        <dbReference type="ARBA" id="ARBA00049349"/>
    </source>
</evidence>